<comment type="subcellular location">
    <subcellularLocation>
        <location evidence="1">Cell membrane</location>
        <topology evidence="1">Multi-pass membrane protein</topology>
    </subcellularLocation>
</comment>
<dbReference type="Proteomes" id="UP000011747">
    <property type="component" value="Unassembled WGS sequence"/>
</dbReference>
<dbReference type="InterPro" id="IPR023090">
    <property type="entry name" value="UPF0702_alpha/beta_dom_sf"/>
</dbReference>
<gene>
    <name evidence="9" type="ORF">HMPREF1015_01803</name>
</gene>
<accession>G9QKW4</accession>
<keyword evidence="4 7" id="KW-0812">Transmembrane</keyword>
<evidence type="ECO:0000256" key="6">
    <source>
        <dbReference type="ARBA" id="ARBA00023136"/>
    </source>
</evidence>
<evidence type="ECO:0000259" key="8">
    <source>
        <dbReference type="Pfam" id="PF04239"/>
    </source>
</evidence>
<evidence type="ECO:0000313" key="10">
    <source>
        <dbReference type="Proteomes" id="UP000011747"/>
    </source>
</evidence>
<protein>
    <recommendedName>
        <fullName evidence="8">YetF C-terminal domain-containing protein</fullName>
    </recommendedName>
</protein>
<dbReference type="Pfam" id="PF04239">
    <property type="entry name" value="DUF421"/>
    <property type="match status" value="1"/>
</dbReference>
<name>G9QKW4_9BACI</name>
<dbReference type="RefSeq" id="WP_003353986.1">
    <property type="nucleotide sequence ID" value="NZ_JH414751.1"/>
</dbReference>
<dbReference type="InterPro" id="IPR007353">
    <property type="entry name" value="DUF421"/>
</dbReference>
<proteinExistence type="inferred from homology"/>
<dbReference type="Gene3D" id="3.30.240.20">
    <property type="entry name" value="bsu07140 like domains"/>
    <property type="match status" value="1"/>
</dbReference>
<dbReference type="PANTHER" id="PTHR34582:SF2">
    <property type="entry name" value="UPF0702 TRANSMEMBRANE PROTEIN YDFR"/>
    <property type="match status" value="1"/>
</dbReference>
<keyword evidence="6 7" id="KW-0472">Membrane</keyword>
<organism evidence="9 10">
    <name type="scientific">Bacillus smithii 7_3_47FAA</name>
    <dbReference type="NCBI Taxonomy" id="665952"/>
    <lineage>
        <taxon>Bacteria</taxon>
        <taxon>Bacillati</taxon>
        <taxon>Bacillota</taxon>
        <taxon>Bacilli</taxon>
        <taxon>Bacillales</taxon>
        <taxon>Bacillaceae</taxon>
        <taxon>Bacillus</taxon>
    </lineage>
</organism>
<dbReference type="AlphaFoldDB" id="G9QKW4"/>
<comment type="caution">
    <text evidence="9">The sequence shown here is derived from an EMBL/GenBank/DDBJ whole genome shotgun (WGS) entry which is preliminary data.</text>
</comment>
<evidence type="ECO:0000256" key="7">
    <source>
        <dbReference type="SAM" id="Phobius"/>
    </source>
</evidence>
<feature type="domain" description="YetF C-terminal" evidence="8">
    <location>
        <begin position="79"/>
        <end position="174"/>
    </location>
</feature>
<evidence type="ECO:0000256" key="4">
    <source>
        <dbReference type="ARBA" id="ARBA00022692"/>
    </source>
</evidence>
<feature type="transmembrane region" description="Helical" evidence="7">
    <location>
        <begin position="6"/>
        <end position="25"/>
    </location>
</feature>
<feature type="transmembrane region" description="Helical" evidence="7">
    <location>
        <begin position="57"/>
        <end position="76"/>
    </location>
</feature>
<sequence>MVFLGTIGKALFLIFAGILLLRIAGRKTISQMTLPETIIIISIGTIIVEPVAQESLLGTILASSTFIVALVVTEFLQMKLNRLETFISGKAMVVIQNGQIQTDALRKLRLTLDQLELRLRQQGIANFSDIKTATIEPSRQLGYELTEDAKPLTVGEFKKLMQAYIKNEESKESSQINIFDEIIEKKSTPDSLK</sequence>
<dbReference type="HOGENOM" id="CLU_077149_1_0_9"/>
<reference evidence="9 10" key="1">
    <citation type="submission" date="2011-09" db="EMBL/GenBank/DDBJ databases">
        <title>The Genome Sequence of Bacillus smithii 7_3_47FAA.</title>
        <authorList>
            <consortium name="The Broad Institute Genome Sequencing Platform"/>
            <person name="Earl A."/>
            <person name="Ward D."/>
            <person name="Feldgarden M."/>
            <person name="Gevers D."/>
            <person name="Daigneault M."/>
            <person name="Strauss J."/>
            <person name="Allen-Vercoe E."/>
            <person name="Young S.K."/>
            <person name="Zeng Q."/>
            <person name="Gargeya S."/>
            <person name="Fitzgerald M."/>
            <person name="Haas B."/>
            <person name="Abouelleil A."/>
            <person name="Alvarado L."/>
            <person name="Arachchi H.M."/>
            <person name="Berlin A."/>
            <person name="Brown A."/>
            <person name="Chapman S.B."/>
            <person name="Chen Z."/>
            <person name="Dunbar C."/>
            <person name="Freedman E."/>
            <person name="Gearin G."/>
            <person name="Goldberg J."/>
            <person name="Griggs A."/>
            <person name="Gujja S."/>
            <person name="Heiman D."/>
            <person name="Howarth C."/>
            <person name="Larson L."/>
            <person name="Lui A."/>
            <person name="MacDonald P.J.P."/>
            <person name="Montmayeur A."/>
            <person name="Murphy C."/>
            <person name="Neiman D."/>
            <person name="Pearson M."/>
            <person name="Priest M."/>
            <person name="Roberts A."/>
            <person name="Saif S."/>
            <person name="Shea T."/>
            <person name="Shenoy N."/>
            <person name="Sisk P."/>
            <person name="Stolte C."/>
            <person name="Sykes S."/>
            <person name="Wortman J."/>
            <person name="Nusbaum C."/>
            <person name="Birren B."/>
        </authorList>
    </citation>
    <scope>NUCLEOTIDE SEQUENCE [LARGE SCALE GENOMIC DNA]</scope>
    <source>
        <strain evidence="9 10">7_3_47FAA</strain>
    </source>
</reference>
<feature type="transmembrane region" description="Helical" evidence="7">
    <location>
        <begin position="32"/>
        <end position="51"/>
    </location>
</feature>
<dbReference type="EMBL" id="ACWF01000087">
    <property type="protein sequence ID" value="EHL78184.1"/>
    <property type="molecule type" value="Genomic_DNA"/>
</dbReference>
<dbReference type="GO" id="GO:0005886">
    <property type="term" value="C:plasma membrane"/>
    <property type="evidence" value="ECO:0007669"/>
    <property type="project" value="UniProtKB-SubCell"/>
</dbReference>
<evidence type="ECO:0000256" key="1">
    <source>
        <dbReference type="ARBA" id="ARBA00004651"/>
    </source>
</evidence>
<dbReference type="PATRIC" id="fig|665952.3.peg.1673"/>
<keyword evidence="3" id="KW-1003">Cell membrane</keyword>
<evidence type="ECO:0000313" key="9">
    <source>
        <dbReference type="EMBL" id="EHL78184.1"/>
    </source>
</evidence>
<dbReference type="PANTHER" id="PTHR34582">
    <property type="entry name" value="UPF0702 TRANSMEMBRANE PROTEIN YCAP"/>
    <property type="match status" value="1"/>
</dbReference>
<keyword evidence="10" id="KW-1185">Reference proteome</keyword>
<evidence type="ECO:0000256" key="3">
    <source>
        <dbReference type="ARBA" id="ARBA00022475"/>
    </source>
</evidence>
<keyword evidence="5 7" id="KW-1133">Transmembrane helix</keyword>
<comment type="similarity">
    <text evidence="2">Belongs to the UPF0702 family.</text>
</comment>
<evidence type="ECO:0000256" key="2">
    <source>
        <dbReference type="ARBA" id="ARBA00006448"/>
    </source>
</evidence>
<evidence type="ECO:0000256" key="5">
    <source>
        <dbReference type="ARBA" id="ARBA00022989"/>
    </source>
</evidence>